<dbReference type="AlphaFoldDB" id="A0A4R1HUY1"/>
<dbReference type="InterPro" id="IPR000914">
    <property type="entry name" value="SBP_5_dom"/>
</dbReference>
<dbReference type="PROSITE" id="PS51257">
    <property type="entry name" value="PROKAR_LIPOPROTEIN"/>
    <property type="match status" value="1"/>
</dbReference>
<protein>
    <submittedName>
        <fullName evidence="3">Peptide/nickel transport system substrate-binding protein</fullName>
    </submittedName>
</protein>
<dbReference type="GO" id="GO:0042597">
    <property type="term" value="C:periplasmic space"/>
    <property type="evidence" value="ECO:0007669"/>
    <property type="project" value="UniProtKB-ARBA"/>
</dbReference>
<comment type="caution">
    <text evidence="3">The sequence shown here is derived from an EMBL/GenBank/DDBJ whole genome shotgun (WGS) entry which is preliminary data.</text>
</comment>
<dbReference type="Gene3D" id="3.10.105.10">
    <property type="entry name" value="Dipeptide-binding Protein, Domain 3"/>
    <property type="match status" value="1"/>
</dbReference>
<proteinExistence type="predicted"/>
<feature type="signal peptide" evidence="1">
    <location>
        <begin position="1"/>
        <end position="21"/>
    </location>
</feature>
<dbReference type="InterPro" id="IPR039424">
    <property type="entry name" value="SBP_5"/>
</dbReference>
<dbReference type="GO" id="GO:0043190">
    <property type="term" value="C:ATP-binding cassette (ABC) transporter complex"/>
    <property type="evidence" value="ECO:0007669"/>
    <property type="project" value="InterPro"/>
</dbReference>
<keyword evidence="4" id="KW-1185">Reference proteome</keyword>
<dbReference type="PANTHER" id="PTHR30290:SF65">
    <property type="entry name" value="MONOACYL PHOSPHATIDYLINOSITOL TETRAMANNOSIDE-BINDING PROTEIN LPQW-RELATED"/>
    <property type="match status" value="1"/>
</dbReference>
<dbReference type="PIRSF" id="PIRSF002741">
    <property type="entry name" value="MppA"/>
    <property type="match status" value="1"/>
</dbReference>
<keyword evidence="1" id="KW-0732">Signal</keyword>
<feature type="domain" description="Solute-binding protein family 5" evidence="2">
    <location>
        <begin position="109"/>
        <end position="497"/>
    </location>
</feature>
<dbReference type="GO" id="GO:1904680">
    <property type="term" value="F:peptide transmembrane transporter activity"/>
    <property type="evidence" value="ECO:0007669"/>
    <property type="project" value="TreeGrafter"/>
</dbReference>
<gene>
    <name evidence="3" type="ORF">EV378_2371</name>
</gene>
<dbReference type="PANTHER" id="PTHR30290">
    <property type="entry name" value="PERIPLASMIC BINDING COMPONENT OF ABC TRANSPORTER"/>
    <property type="match status" value="1"/>
</dbReference>
<dbReference type="EMBL" id="SMFZ01000001">
    <property type="protein sequence ID" value="TCK26534.1"/>
    <property type="molecule type" value="Genomic_DNA"/>
</dbReference>
<dbReference type="GO" id="GO:0015833">
    <property type="term" value="P:peptide transport"/>
    <property type="evidence" value="ECO:0007669"/>
    <property type="project" value="TreeGrafter"/>
</dbReference>
<accession>A0A4R1HUY1</accession>
<dbReference type="SUPFAM" id="SSF53850">
    <property type="entry name" value="Periplasmic binding protein-like II"/>
    <property type="match status" value="1"/>
</dbReference>
<dbReference type="Pfam" id="PF00496">
    <property type="entry name" value="SBP_bac_5"/>
    <property type="match status" value="1"/>
</dbReference>
<dbReference type="InterPro" id="IPR030678">
    <property type="entry name" value="Peptide/Ni-bd"/>
</dbReference>
<feature type="chain" id="PRO_5038930601" evidence="1">
    <location>
        <begin position="22"/>
        <end position="580"/>
    </location>
</feature>
<sequence length="580" mass="62299">MRGTKAAAAIAVSGAAALLLAACGGGGGGEGNAVASGNFADCATDINNCNAVPADQVQQGGQITFAIEKNIPNWNVNSADGNVFETGMATKAYLPYAFSNTPDLKLELNTDLMESATLTNPTTIVYKIKPNAVWSDGKPIDASDFAYGWKMQSPTQCPDCETAGNGGWDLVTNVVGSDGGKTATMTLSKPFTDWQNYFASGQPLYPAHIAAQHGDINTPAGIKSSFDWFGENPPTYSGGPYVVKSWQDNQALTLVPNPKWYGATKPKLDTLIMRVITDATQEPIALQNNEVQVLYPQPQVDIVQQLQQIPNVSQLQQLGLTWEHYDFNLRTPALKDKALRQAMYTAVNRQDIIAKTVGQFNPDVKPLDSLMFLPQQDGYTDNVSATGLGTGDIEKAKQILTQAGYTGVGQKLVAKDGKPVPDMRIRYTVGNAIRQNECELFAQYMKQLGINVTVQPTDDLGTTTTSGDYDIIVFAWVQSPAPFSNAQQTFLSTSGNNFGKYNNPTTDKLLNDAASSTDKAAATAKLNEADKIIMGDAYVLPIYQKPTLLAAQNTIANVRGNATLDGPMYNAGQWGLRTGS</sequence>
<evidence type="ECO:0000256" key="1">
    <source>
        <dbReference type="SAM" id="SignalP"/>
    </source>
</evidence>
<evidence type="ECO:0000313" key="4">
    <source>
        <dbReference type="Proteomes" id="UP000295560"/>
    </source>
</evidence>
<dbReference type="Gene3D" id="3.40.190.10">
    <property type="entry name" value="Periplasmic binding protein-like II"/>
    <property type="match status" value="1"/>
</dbReference>
<dbReference type="CDD" id="cd08501">
    <property type="entry name" value="PBP2_Lpqw"/>
    <property type="match status" value="1"/>
</dbReference>
<organism evidence="3 4">
    <name type="scientific">Pseudonocardia endophytica</name>
    <dbReference type="NCBI Taxonomy" id="401976"/>
    <lineage>
        <taxon>Bacteria</taxon>
        <taxon>Bacillati</taxon>
        <taxon>Actinomycetota</taxon>
        <taxon>Actinomycetes</taxon>
        <taxon>Pseudonocardiales</taxon>
        <taxon>Pseudonocardiaceae</taxon>
        <taxon>Pseudonocardia</taxon>
    </lineage>
</organism>
<evidence type="ECO:0000259" key="2">
    <source>
        <dbReference type="Pfam" id="PF00496"/>
    </source>
</evidence>
<dbReference type="Gene3D" id="3.90.76.10">
    <property type="entry name" value="Dipeptide-binding Protein, Domain 1"/>
    <property type="match status" value="1"/>
</dbReference>
<evidence type="ECO:0000313" key="3">
    <source>
        <dbReference type="EMBL" id="TCK26534.1"/>
    </source>
</evidence>
<dbReference type="Proteomes" id="UP000295560">
    <property type="component" value="Unassembled WGS sequence"/>
</dbReference>
<name>A0A4R1HUY1_PSEEN</name>
<reference evidence="3 4" key="1">
    <citation type="submission" date="2019-03" db="EMBL/GenBank/DDBJ databases">
        <title>Sequencing the genomes of 1000 actinobacteria strains.</title>
        <authorList>
            <person name="Klenk H.-P."/>
        </authorList>
    </citation>
    <scope>NUCLEOTIDE SEQUENCE [LARGE SCALE GENOMIC DNA]</scope>
    <source>
        <strain evidence="3 4">DSM 44969</strain>
    </source>
</reference>
<dbReference type="RefSeq" id="WP_207908640.1">
    <property type="nucleotide sequence ID" value="NZ_SMFZ01000001.1"/>
</dbReference>